<protein>
    <submittedName>
        <fullName evidence="3">SCP-like extracellular protein</fullName>
    </submittedName>
</protein>
<dbReference type="PANTHER" id="PTHR31157:SF1">
    <property type="entry name" value="SCP DOMAIN-CONTAINING PROTEIN"/>
    <property type="match status" value="1"/>
</dbReference>
<proteinExistence type="predicted"/>
<dbReference type="EMBL" id="NBNE01000028">
    <property type="protein sequence ID" value="OWZ24098.1"/>
    <property type="molecule type" value="Genomic_DNA"/>
</dbReference>
<organism evidence="3 4">
    <name type="scientific">Phytophthora megakarya</name>
    <dbReference type="NCBI Taxonomy" id="4795"/>
    <lineage>
        <taxon>Eukaryota</taxon>
        <taxon>Sar</taxon>
        <taxon>Stramenopiles</taxon>
        <taxon>Oomycota</taxon>
        <taxon>Peronosporomycetes</taxon>
        <taxon>Peronosporales</taxon>
        <taxon>Peronosporaceae</taxon>
        <taxon>Phytophthora</taxon>
    </lineage>
</organism>
<dbReference type="Pfam" id="PF00188">
    <property type="entry name" value="CAP"/>
    <property type="match status" value="1"/>
</dbReference>
<sequence length="195" mass="21214">MSLLQILRTTVVLAAILTTLCAARASVDVEAALGGNLTDNSTTRHLEMEATDYYTAMLNAVNKERTAHGLPKLCKNRKLQEAAQAHSADMARRSFLSHTGSDGSTMASRVRAAGYRWTSLAENVAAGQSTVSSVMASWMQSSGHRANILSAKNKMFGCSYSYSSSSKYKYYWTQDFASGSVIVPPFASDTIDEYR</sequence>
<dbReference type="InterPro" id="IPR035940">
    <property type="entry name" value="CAP_sf"/>
</dbReference>
<gene>
    <name evidence="3" type="ORF">PHMEG_000898</name>
</gene>
<feature type="domain" description="SCP" evidence="2">
    <location>
        <begin position="58"/>
        <end position="176"/>
    </location>
</feature>
<dbReference type="CDD" id="cd05379">
    <property type="entry name" value="CAP_bacterial"/>
    <property type="match status" value="1"/>
</dbReference>
<dbReference type="Gene3D" id="3.40.33.10">
    <property type="entry name" value="CAP"/>
    <property type="match status" value="1"/>
</dbReference>
<keyword evidence="4" id="KW-1185">Reference proteome</keyword>
<dbReference type="InterPro" id="IPR014044">
    <property type="entry name" value="CAP_dom"/>
</dbReference>
<evidence type="ECO:0000259" key="2">
    <source>
        <dbReference type="Pfam" id="PF00188"/>
    </source>
</evidence>
<evidence type="ECO:0000256" key="1">
    <source>
        <dbReference type="SAM" id="SignalP"/>
    </source>
</evidence>
<comment type="caution">
    <text evidence="3">The sequence shown here is derived from an EMBL/GenBank/DDBJ whole genome shotgun (WGS) entry which is preliminary data.</text>
</comment>
<dbReference type="Proteomes" id="UP000198211">
    <property type="component" value="Unassembled WGS sequence"/>
</dbReference>
<name>A0A225X497_9STRA</name>
<reference evidence="4" key="1">
    <citation type="submission" date="2017-03" db="EMBL/GenBank/DDBJ databases">
        <title>Phytopthora megakarya and P. palmivora, two closely related causual agents of cacao black pod achieved similar genome size and gene model numbers by different mechanisms.</title>
        <authorList>
            <person name="Ali S."/>
            <person name="Shao J."/>
            <person name="Larry D.J."/>
            <person name="Kronmiller B."/>
            <person name="Shen D."/>
            <person name="Strem M.D."/>
            <person name="Melnick R.L."/>
            <person name="Guiltinan M.J."/>
            <person name="Tyler B.M."/>
            <person name="Meinhardt L.W."/>
            <person name="Bailey B.A."/>
        </authorList>
    </citation>
    <scope>NUCLEOTIDE SEQUENCE [LARGE SCALE GENOMIC DNA]</scope>
    <source>
        <strain evidence="4">zdho120</strain>
    </source>
</reference>
<feature type="signal peptide" evidence="1">
    <location>
        <begin position="1"/>
        <end position="25"/>
    </location>
</feature>
<evidence type="ECO:0000313" key="3">
    <source>
        <dbReference type="EMBL" id="OWZ24098.1"/>
    </source>
</evidence>
<evidence type="ECO:0000313" key="4">
    <source>
        <dbReference type="Proteomes" id="UP000198211"/>
    </source>
</evidence>
<dbReference type="SUPFAM" id="SSF55797">
    <property type="entry name" value="PR-1-like"/>
    <property type="match status" value="1"/>
</dbReference>
<dbReference type="OrthoDB" id="568194at2759"/>
<dbReference type="STRING" id="4795.A0A225X497"/>
<keyword evidence="1" id="KW-0732">Signal</keyword>
<dbReference type="AlphaFoldDB" id="A0A225X497"/>
<accession>A0A225X497</accession>
<dbReference type="PANTHER" id="PTHR31157">
    <property type="entry name" value="SCP DOMAIN-CONTAINING PROTEIN"/>
    <property type="match status" value="1"/>
</dbReference>
<feature type="chain" id="PRO_5013166662" evidence="1">
    <location>
        <begin position="26"/>
        <end position="195"/>
    </location>
</feature>